<protein>
    <submittedName>
        <fullName evidence="1">Uncharacterized protein</fullName>
    </submittedName>
</protein>
<accession>A0AAU8MWB0</accession>
<proteinExistence type="predicted"/>
<dbReference type="RefSeq" id="WP_363798422.1">
    <property type="nucleotide sequence ID" value="NZ_CP159925.1"/>
</dbReference>
<evidence type="ECO:0000313" key="1">
    <source>
        <dbReference type="EMBL" id="XCO75424.1"/>
    </source>
</evidence>
<dbReference type="AlphaFoldDB" id="A0AAU8MWB0"/>
<name>A0AAU8MWB0_9GAMM</name>
<reference evidence="1" key="1">
    <citation type="submission" date="2024-06" db="EMBL/GenBank/DDBJ databases">
        <authorList>
            <person name="Li S."/>
        </authorList>
    </citation>
    <scope>NUCLEOTIDE SEQUENCE</scope>
    <source>
        <strain evidence="1">SR10</strain>
    </source>
</reference>
<dbReference type="EMBL" id="CP159925">
    <property type="protein sequence ID" value="XCO75424.1"/>
    <property type="molecule type" value="Genomic_DNA"/>
</dbReference>
<organism evidence="1">
    <name type="scientific">Lysobacter firmicutimachus</name>
    <dbReference type="NCBI Taxonomy" id="1792846"/>
    <lineage>
        <taxon>Bacteria</taxon>
        <taxon>Pseudomonadati</taxon>
        <taxon>Pseudomonadota</taxon>
        <taxon>Gammaproteobacteria</taxon>
        <taxon>Lysobacterales</taxon>
        <taxon>Lysobacteraceae</taxon>
        <taxon>Lysobacter</taxon>
    </lineage>
</organism>
<gene>
    <name evidence="1" type="ORF">ABU614_01080</name>
</gene>
<sequence length="168" mass="19116">MDIEHDLVTLRALGSQMRWLLTAPTDLEPVWEYGTCPVDGCAALTRFLEPWTRIDRARRIDGIELHARVSVVNEEMGRWSLRVLSGANRLKHRPKRRNEAVAALLVATAQQIEDYLECRTPLTPRQWVEKALVSVERLHVLRSRDADFQHAISLAVGGLEEALGQFPE</sequence>